<evidence type="ECO:0000313" key="1">
    <source>
        <dbReference type="EMBL" id="KAL0945705.1"/>
    </source>
</evidence>
<sequence length="218" mass="24738">MHNPAPQLDCLNEAALSTDSSTPTLVQYMFSSLEMPKLNRRLTGDDMRDYMNDFVQKRLVRFKGCRSPYVPDYLSAEVSQLTRFKGLVLHSQQLRAQLDDILARVRPLAPESLPKEAGRIVVGGAKSAQDMAAYLANEGRHVAMAFDVADNAVAGKTPLPDSIRRSRFLGIISPHIELRTRLERFLHTTWLGSKIIHFIWNHIEAERSRSSKYLRNPH</sequence>
<proteinExistence type="predicted"/>
<name>A0ABR3IQZ3_9AGAR</name>
<comment type="caution">
    <text evidence="1">The sequence shown here is derived from an EMBL/GenBank/DDBJ whole genome shotgun (WGS) entry which is preliminary data.</text>
</comment>
<reference evidence="2" key="1">
    <citation type="submission" date="2024-06" db="EMBL/GenBank/DDBJ databases">
        <title>Multi-omics analyses provide insights into the biosynthesis of the anticancer antibiotic pleurotin in Hohenbuehelia grisea.</title>
        <authorList>
            <person name="Weaver J.A."/>
            <person name="Alberti F."/>
        </authorList>
    </citation>
    <scope>NUCLEOTIDE SEQUENCE [LARGE SCALE GENOMIC DNA]</scope>
    <source>
        <strain evidence="2">T-177</strain>
    </source>
</reference>
<organism evidence="1 2">
    <name type="scientific">Hohenbuehelia grisea</name>
    <dbReference type="NCBI Taxonomy" id="104357"/>
    <lineage>
        <taxon>Eukaryota</taxon>
        <taxon>Fungi</taxon>
        <taxon>Dikarya</taxon>
        <taxon>Basidiomycota</taxon>
        <taxon>Agaricomycotina</taxon>
        <taxon>Agaricomycetes</taxon>
        <taxon>Agaricomycetidae</taxon>
        <taxon>Agaricales</taxon>
        <taxon>Pleurotineae</taxon>
        <taxon>Pleurotaceae</taxon>
        <taxon>Hohenbuehelia</taxon>
    </lineage>
</organism>
<keyword evidence="2" id="KW-1185">Reference proteome</keyword>
<protein>
    <submittedName>
        <fullName evidence="1">Uncharacterized protein</fullName>
    </submittedName>
</protein>
<gene>
    <name evidence="1" type="ORF">HGRIS_014854</name>
</gene>
<accession>A0ABR3IQZ3</accession>
<evidence type="ECO:0000313" key="2">
    <source>
        <dbReference type="Proteomes" id="UP001556367"/>
    </source>
</evidence>
<dbReference type="EMBL" id="JASNQZ010000017">
    <property type="protein sequence ID" value="KAL0945705.1"/>
    <property type="molecule type" value="Genomic_DNA"/>
</dbReference>
<dbReference type="Proteomes" id="UP001556367">
    <property type="component" value="Unassembled WGS sequence"/>
</dbReference>